<evidence type="ECO:0000256" key="5">
    <source>
        <dbReference type="ARBA" id="ARBA00023136"/>
    </source>
</evidence>
<dbReference type="Pfam" id="PF25669">
    <property type="entry name" value="SMP_MUG190-like"/>
    <property type="match status" value="1"/>
</dbReference>
<evidence type="ECO:0000256" key="7">
    <source>
        <dbReference type="SAM" id="Phobius"/>
    </source>
</evidence>
<dbReference type="eggNOG" id="KOG1012">
    <property type="taxonomic scope" value="Eukaryota"/>
</dbReference>
<keyword evidence="5 7" id="KW-0472">Membrane</keyword>
<gene>
    <name evidence="10" type="primary">NTMC2T6.1_2</name>
    <name evidence="10" type="ORF">SELMODRAFT_450539</name>
</gene>
<dbReference type="Proteomes" id="UP000001514">
    <property type="component" value="Unassembled WGS sequence"/>
</dbReference>
<evidence type="ECO:0000259" key="8">
    <source>
        <dbReference type="PROSITE" id="PS50004"/>
    </source>
</evidence>
<keyword evidence="7" id="KW-1133">Transmembrane helix</keyword>
<feature type="transmembrane region" description="Helical" evidence="7">
    <location>
        <begin position="67"/>
        <end position="89"/>
    </location>
</feature>
<feature type="domain" description="C2" evidence="8">
    <location>
        <begin position="344"/>
        <end position="461"/>
    </location>
</feature>
<sequence length="781" mass="86384">MGEDREQGKAAGVADKGDGTPTFGMQEFSGEETLGSAAMGDRGAESEARGGDSSSGSSGDGARMDQVFHWLLHWPFILHAALVLVVVWILSLLGINHAIVPVVGFIFLFHIERRHREKWLRRIRHEERKHAFQKQLLSDFESVRWLNETLARAWPVFLEKFASQDFLAPLMPFFLAKYKPWTVQDGVLQSFALGRNPPMFAGMRALDPSGTDDDVVFETTMEFVAADDMSAVLSVQLRKRLGGLWTKLHISKLHIEGKVRLGVRFHGGWPFVSRLRISFESAPYVQIEARPLSTYGMDMAELPGIASWLDTMLMDALEDSVVKPNMLVINVEKIANMVITSFKPCDRLMIGLFAAESAPPVAVAVVEILEATQLKPADVNGLADPFVKGVLNTNRFKTSIKWKTLNPKWREVFRLPIRSWEIQNRMMFHVRDKDLFRDDNLGYCDVLLAKFRGGDRHEVCLPLKGVKTGRITFAITVEEAPDCQLEVVNFVVMTMIVVEVSPSTRLTTDGDESLPDSLGLDHYEIIDTGVSASGIFSIMRPGKAVQKKWRGRKGRKLDEDVELPDNTLFSGSLERESESSDSEGDKSGQPGGKARFWKWSHRGPRDKKLVSGELVSISEKGGQMKLRTVIDTDSAVTSPAPAPEDSTPALSLPDKAAAKPSDVRTDLTPISSGVQTGTNSQVPTPKLAEDSMRASDGLDDAESQEVSPGRRSMRIRDRARGVVKQAERTASHIGHSLFGRRSGKDLVATPRSDNAEPEQQQGVCSPERSSATTPTSDQHSN</sequence>
<feature type="region of interest" description="Disordered" evidence="6">
    <location>
        <begin position="548"/>
        <end position="600"/>
    </location>
</feature>
<evidence type="ECO:0000259" key="9">
    <source>
        <dbReference type="PROSITE" id="PS51847"/>
    </source>
</evidence>
<accession>D8RKL5</accession>
<dbReference type="PROSITE" id="PS51847">
    <property type="entry name" value="SMP"/>
    <property type="match status" value="1"/>
</dbReference>
<keyword evidence="4" id="KW-0446">Lipid-binding</keyword>
<dbReference type="AlphaFoldDB" id="D8RKL5"/>
<evidence type="ECO:0000256" key="6">
    <source>
        <dbReference type="SAM" id="MobiDB-lite"/>
    </source>
</evidence>
<dbReference type="Gramene" id="EFJ27260">
    <property type="protein sequence ID" value="EFJ27260"/>
    <property type="gene ID" value="SELMODRAFT_450539"/>
</dbReference>
<evidence type="ECO:0000313" key="11">
    <source>
        <dbReference type="Proteomes" id="UP000001514"/>
    </source>
</evidence>
<dbReference type="InterPro" id="IPR031468">
    <property type="entry name" value="SMP_LBD"/>
</dbReference>
<dbReference type="CDD" id="cd00030">
    <property type="entry name" value="C2"/>
    <property type="match status" value="1"/>
</dbReference>
<evidence type="ECO:0000256" key="2">
    <source>
        <dbReference type="ARBA" id="ARBA00022448"/>
    </source>
</evidence>
<dbReference type="InterPro" id="IPR000008">
    <property type="entry name" value="C2_dom"/>
</dbReference>
<dbReference type="InterPro" id="IPR052847">
    <property type="entry name" value="Ext_Synaptotagmin/KAHRP-like"/>
</dbReference>
<evidence type="ECO:0000256" key="3">
    <source>
        <dbReference type="ARBA" id="ARBA00023055"/>
    </source>
</evidence>
<dbReference type="PROSITE" id="PS50004">
    <property type="entry name" value="C2"/>
    <property type="match status" value="1"/>
</dbReference>
<dbReference type="InParanoid" id="D8RKL5"/>
<dbReference type="Gene3D" id="2.60.40.150">
    <property type="entry name" value="C2 domain"/>
    <property type="match status" value="1"/>
</dbReference>
<comment type="subcellular location">
    <subcellularLocation>
        <location evidence="1">Membrane</location>
    </subcellularLocation>
</comment>
<evidence type="ECO:0000313" key="10">
    <source>
        <dbReference type="EMBL" id="EFJ27260.1"/>
    </source>
</evidence>
<protein>
    <submittedName>
        <fullName evidence="10">Integral membrane single C2 domain protein</fullName>
    </submittedName>
</protein>
<dbReference type="GO" id="GO:0008289">
    <property type="term" value="F:lipid binding"/>
    <property type="evidence" value="ECO:0007669"/>
    <property type="project" value="UniProtKB-KW"/>
</dbReference>
<proteinExistence type="predicted"/>
<evidence type="ECO:0000256" key="4">
    <source>
        <dbReference type="ARBA" id="ARBA00023121"/>
    </source>
</evidence>
<dbReference type="GO" id="GO:0016020">
    <property type="term" value="C:membrane"/>
    <property type="evidence" value="ECO:0007669"/>
    <property type="project" value="UniProtKB-SubCell"/>
</dbReference>
<dbReference type="PANTHER" id="PTHR47042:SF4">
    <property type="entry name" value="OS02G0313700 PROTEIN"/>
    <property type="match status" value="1"/>
</dbReference>
<feature type="region of interest" description="Disordered" evidence="6">
    <location>
        <begin position="1"/>
        <end position="59"/>
    </location>
</feature>
<keyword evidence="11" id="KW-1185">Reference proteome</keyword>
<feature type="compositionally biased region" description="Basic and acidic residues" evidence="6">
    <location>
        <begin position="573"/>
        <end position="586"/>
    </location>
</feature>
<reference evidence="10 11" key="1">
    <citation type="journal article" date="2011" name="Science">
        <title>The Selaginella genome identifies genetic changes associated with the evolution of vascular plants.</title>
        <authorList>
            <person name="Banks J.A."/>
            <person name="Nishiyama T."/>
            <person name="Hasebe M."/>
            <person name="Bowman J.L."/>
            <person name="Gribskov M."/>
            <person name="dePamphilis C."/>
            <person name="Albert V.A."/>
            <person name="Aono N."/>
            <person name="Aoyama T."/>
            <person name="Ambrose B.A."/>
            <person name="Ashton N.W."/>
            <person name="Axtell M.J."/>
            <person name="Barker E."/>
            <person name="Barker M.S."/>
            <person name="Bennetzen J.L."/>
            <person name="Bonawitz N.D."/>
            <person name="Chapple C."/>
            <person name="Cheng C."/>
            <person name="Correa L.G."/>
            <person name="Dacre M."/>
            <person name="DeBarry J."/>
            <person name="Dreyer I."/>
            <person name="Elias M."/>
            <person name="Engstrom E.M."/>
            <person name="Estelle M."/>
            <person name="Feng L."/>
            <person name="Finet C."/>
            <person name="Floyd S.K."/>
            <person name="Frommer W.B."/>
            <person name="Fujita T."/>
            <person name="Gramzow L."/>
            <person name="Gutensohn M."/>
            <person name="Harholt J."/>
            <person name="Hattori M."/>
            <person name="Heyl A."/>
            <person name="Hirai T."/>
            <person name="Hiwatashi Y."/>
            <person name="Ishikawa M."/>
            <person name="Iwata M."/>
            <person name="Karol K.G."/>
            <person name="Koehler B."/>
            <person name="Kolukisaoglu U."/>
            <person name="Kubo M."/>
            <person name="Kurata T."/>
            <person name="Lalonde S."/>
            <person name="Li K."/>
            <person name="Li Y."/>
            <person name="Litt A."/>
            <person name="Lyons E."/>
            <person name="Manning G."/>
            <person name="Maruyama T."/>
            <person name="Michael T.P."/>
            <person name="Mikami K."/>
            <person name="Miyazaki S."/>
            <person name="Morinaga S."/>
            <person name="Murata T."/>
            <person name="Mueller-Roeber B."/>
            <person name="Nelson D.R."/>
            <person name="Obara M."/>
            <person name="Oguri Y."/>
            <person name="Olmstead R.G."/>
            <person name="Onodera N."/>
            <person name="Petersen B.L."/>
            <person name="Pils B."/>
            <person name="Prigge M."/>
            <person name="Rensing S.A."/>
            <person name="Riano-Pachon D.M."/>
            <person name="Roberts A.W."/>
            <person name="Sato Y."/>
            <person name="Scheller H.V."/>
            <person name="Schulz B."/>
            <person name="Schulz C."/>
            <person name="Shakirov E.V."/>
            <person name="Shibagaki N."/>
            <person name="Shinohara N."/>
            <person name="Shippen D.E."/>
            <person name="Soerensen I."/>
            <person name="Sotooka R."/>
            <person name="Sugimoto N."/>
            <person name="Sugita M."/>
            <person name="Sumikawa N."/>
            <person name="Tanurdzic M."/>
            <person name="Theissen G."/>
            <person name="Ulvskov P."/>
            <person name="Wakazuki S."/>
            <person name="Weng J.K."/>
            <person name="Willats W.W."/>
            <person name="Wipf D."/>
            <person name="Wolf P.G."/>
            <person name="Yang L."/>
            <person name="Zimmer A.D."/>
            <person name="Zhu Q."/>
            <person name="Mitros T."/>
            <person name="Hellsten U."/>
            <person name="Loque D."/>
            <person name="Otillar R."/>
            <person name="Salamov A."/>
            <person name="Schmutz J."/>
            <person name="Shapiro H."/>
            <person name="Lindquist E."/>
            <person name="Lucas S."/>
            <person name="Rokhsar D."/>
            <person name="Grigoriev I.V."/>
        </authorList>
    </citation>
    <scope>NUCLEOTIDE SEQUENCE [LARGE SCALE GENOMIC DNA]</scope>
</reference>
<dbReference type="SUPFAM" id="SSF49562">
    <property type="entry name" value="C2 domain (Calcium/lipid-binding domain, CaLB)"/>
    <property type="match status" value="1"/>
</dbReference>
<feature type="compositionally biased region" description="Polar residues" evidence="6">
    <location>
        <begin position="668"/>
        <end position="683"/>
    </location>
</feature>
<dbReference type="Pfam" id="PF00168">
    <property type="entry name" value="C2"/>
    <property type="match status" value="1"/>
</dbReference>
<evidence type="ECO:0000256" key="1">
    <source>
        <dbReference type="ARBA" id="ARBA00004370"/>
    </source>
</evidence>
<dbReference type="EMBL" id="GL377582">
    <property type="protein sequence ID" value="EFJ27260.1"/>
    <property type="molecule type" value="Genomic_DNA"/>
</dbReference>
<dbReference type="FunCoup" id="D8RKL5">
    <property type="interactions" value="1250"/>
</dbReference>
<dbReference type="HOGENOM" id="CLU_017566_0_0_1"/>
<dbReference type="CDD" id="cd21669">
    <property type="entry name" value="SMP_SF"/>
    <property type="match status" value="1"/>
</dbReference>
<name>D8RKL5_SELML</name>
<dbReference type="InterPro" id="IPR035892">
    <property type="entry name" value="C2_domain_sf"/>
</dbReference>
<organism evidence="11">
    <name type="scientific">Selaginella moellendorffii</name>
    <name type="common">Spikemoss</name>
    <dbReference type="NCBI Taxonomy" id="88036"/>
    <lineage>
        <taxon>Eukaryota</taxon>
        <taxon>Viridiplantae</taxon>
        <taxon>Streptophyta</taxon>
        <taxon>Embryophyta</taxon>
        <taxon>Tracheophyta</taxon>
        <taxon>Lycopodiopsida</taxon>
        <taxon>Selaginellales</taxon>
        <taxon>Selaginellaceae</taxon>
        <taxon>Selaginella</taxon>
    </lineage>
</organism>
<keyword evidence="3" id="KW-0445">Lipid transport</keyword>
<keyword evidence="7" id="KW-0812">Transmembrane</keyword>
<dbReference type="PANTHER" id="PTHR47042">
    <property type="entry name" value="C2 DOMAIN-CONTAINING PROTEIN-LIKE"/>
    <property type="match status" value="1"/>
</dbReference>
<feature type="compositionally biased region" description="Basic and acidic residues" evidence="6">
    <location>
        <begin position="714"/>
        <end position="730"/>
    </location>
</feature>
<dbReference type="GO" id="GO:0006869">
    <property type="term" value="P:lipid transport"/>
    <property type="evidence" value="ECO:0007669"/>
    <property type="project" value="UniProtKB-KW"/>
</dbReference>
<keyword evidence="2" id="KW-0813">Transport</keyword>
<dbReference type="KEGG" id="smo:SELMODRAFT_450539"/>
<feature type="region of interest" description="Disordered" evidence="6">
    <location>
        <begin position="633"/>
        <end position="781"/>
    </location>
</feature>
<feature type="compositionally biased region" description="Polar residues" evidence="6">
    <location>
        <begin position="757"/>
        <end position="781"/>
    </location>
</feature>
<dbReference type="SMART" id="SM00239">
    <property type="entry name" value="C2"/>
    <property type="match status" value="1"/>
</dbReference>
<feature type="domain" description="SMP-LTD" evidence="9">
    <location>
        <begin position="139"/>
        <end position="332"/>
    </location>
</feature>